<proteinExistence type="predicted"/>
<accession>A0A067SH61</accession>
<protein>
    <submittedName>
        <fullName evidence="1">Uncharacterized protein</fullName>
    </submittedName>
</protein>
<dbReference type="AlphaFoldDB" id="A0A067SH61"/>
<dbReference type="OrthoDB" id="630895at2759"/>
<evidence type="ECO:0000313" key="1">
    <source>
        <dbReference type="EMBL" id="KDR66088.1"/>
    </source>
</evidence>
<keyword evidence="2" id="KW-1185">Reference proteome</keyword>
<feature type="non-terminal residue" evidence="1">
    <location>
        <position position="1"/>
    </location>
</feature>
<name>A0A067SH61_GALM3</name>
<dbReference type="EMBL" id="KL142427">
    <property type="protein sequence ID" value="KDR66088.1"/>
    <property type="molecule type" value="Genomic_DNA"/>
</dbReference>
<sequence>LQQIIPTDVIDALKGIATDCENTHQDMLRHFAGLPNTYFRLNVEQGMQEIKLSESEKLSNVEAHTTNYLADREVESKLALLVSSIRNLRVQLPL</sequence>
<feature type="non-terminal residue" evidence="1">
    <location>
        <position position="94"/>
    </location>
</feature>
<gene>
    <name evidence="1" type="ORF">GALMADRAFT_33180</name>
</gene>
<organism evidence="1 2">
    <name type="scientific">Galerina marginata (strain CBS 339.88)</name>
    <dbReference type="NCBI Taxonomy" id="685588"/>
    <lineage>
        <taxon>Eukaryota</taxon>
        <taxon>Fungi</taxon>
        <taxon>Dikarya</taxon>
        <taxon>Basidiomycota</taxon>
        <taxon>Agaricomycotina</taxon>
        <taxon>Agaricomycetes</taxon>
        <taxon>Agaricomycetidae</taxon>
        <taxon>Agaricales</taxon>
        <taxon>Agaricineae</taxon>
        <taxon>Strophariaceae</taxon>
        <taxon>Galerina</taxon>
    </lineage>
</organism>
<dbReference type="Proteomes" id="UP000027222">
    <property type="component" value="Unassembled WGS sequence"/>
</dbReference>
<dbReference type="HOGENOM" id="CLU_183428_0_0_1"/>
<reference evidence="2" key="1">
    <citation type="journal article" date="2014" name="Proc. Natl. Acad. Sci. U.S.A.">
        <title>Extensive sampling of basidiomycete genomes demonstrates inadequacy of the white-rot/brown-rot paradigm for wood decay fungi.</title>
        <authorList>
            <person name="Riley R."/>
            <person name="Salamov A.A."/>
            <person name="Brown D.W."/>
            <person name="Nagy L.G."/>
            <person name="Floudas D."/>
            <person name="Held B.W."/>
            <person name="Levasseur A."/>
            <person name="Lombard V."/>
            <person name="Morin E."/>
            <person name="Otillar R."/>
            <person name="Lindquist E.A."/>
            <person name="Sun H."/>
            <person name="LaButti K.M."/>
            <person name="Schmutz J."/>
            <person name="Jabbour D."/>
            <person name="Luo H."/>
            <person name="Baker S.E."/>
            <person name="Pisabarro A.G."/>
            <person name="Walton J.D."/>
            <person name="Blanchette R.A."/>
            <person name="Henrissat B."/>
            <person name="Martin F."/>
            <person name="Cullen D."/>
            <person name="Hibbett D.S."/>
            <person name="Grigoriev I.V."/>
        </authorList>
    </citation>
    <scope>NUCLEOTIDE SEQUENCE [LARGE SCALE GENOMIC DNA]</scope>
    <source>
        <strain evidence="2">CBS 339.88</strain>
    </source>
</reference>
<evidence type="ECO:0000313" key="2">
    <source>
        <dbReference type="Proteomes" id="UP000027222"/>
    </source>
</evidence>